<evidence type="ECO:0000256" key="17">
    <source>
        <dbReference type="SAM" id="Coils"/>
    </source>
</evidence>
<evidence type="ECO:0000259" key="19">
    <source>
        <dbReference type="PROSITE" id="PS51100"/>
    </source>
</evidence>
<dbReference type="InterPro" id="IPR036095">
    <property type="entry name" value="PTS_EIIB-like_sf"/>
</dbReference>
<feature type="modified residue" description="Phosphocysteine; by EIIA" evidence="16">
    <location>
        <position position="457"/>
    </location>
</feature>
<evidence type="ECO:0000256" key="11">
    <source>
        <dbReference type="ARBA" id="ARBA00022777"/>
    </source>
</evidence>
<feature type="transmembrane region" description="Helical" evidence="18">
    <location>
        <begin position="131"/>
        <end position="152"/>
    </location>
</feature>
<feature type="transmembrane region" description="Helical" evidence="18">
    <location>
        <begin position="102"/>
        <end position="119"/>
    </location>
</feature>
<dbReference type="InterPro" id="IPR004801">
    <property type="entry name" value="LacE"/>
</dbReference>
<dbReference type="EC" id="2.7.1.207" evidence="2"/>
<reference evidence="21 22" key="1">
    <citation type="submission" date="2016-01" db="EMBL/GenBank/DDBJ databases">
        <title>Draft Genome Sequences of Seven Thermophilic Sporeformers Isolated from Foods.</title>
        <authorList>
            <person name="Berendsen E.M."/>
            <person name="Wells-Bennik M.H."/>
            <person name="Krawcyk A.O."/>
            <person name="De Jong A."/>
            <person name="Holsappel S."/>
            <person name="Eijlander R.T."/>
            <person name="Kuipers O.P."/>
        </authorList>
    </citation>
    <scope>NUCLEOTIDE SEQUENCE [LARGE SCALE GENOMIC DNA]</scope>
    <source>
        <strain evidence="21 22">B4114</strain>
    </source>
</reference>
<dbReference type="GO" id="GO:1901264">
    <property type="term" value="P:carbohydrate derivative transport"/>
    <property type="evidence" value="ECO:0007669"/>
    <property type="project" value="TreeGrafter"/>
</dbReference>
<keyword evidence="17" id="KW-0175">Coiled coil</keyword>
<dbReference type="NCBIfam" id="TIGR00410">
    <property type="entry name" value="lacE"/>
    <property type="match status" value="1"/>
</dbReference>
<dbReference type="InterPro" id="IPR051088">
    <property type="entry name" value="PTS_Sugar-EIIC/EIIB"/>
</dbReference>
<keyword evidence="4" id="KW-0813">Transport</keyword>
<dbReference type="EMBL" id="LQYY01000049">
    <property type="protein sequence ID" value="KYD34471.1"/>
    <property type="molecule type" value="Genomic_DNA"/>
</dbReference>
<dbReference type="Pfam" id="PF02378">
    <property type="entry name" value="PTS_EIIC"/>
    <property type="match status" value="1"/>
</dbReference>
<keyword evidence="8 21" id="KW-0808">Transferase</keyword>
<comment type="caution">
    <text evidence="21">The sequence shown here is derived from an EMBL/GenBank/DDBJ whole genome shotgun (WGS) entry which is preliminary data.</text>
</comment>
<dbReference type="PANTHER" id="PTHR33989:SF8">
    <property type="entry name" value="PERMEASE IIC COMPONENT"/>
    <property type="match status" value="1"/>
</dbReference>
<evidence type="ECO:0000256" key="6">
    <source>
        <dbReference type="ARBA" id="ARBA00022553"/>
    </source>
</evidence>
<name>A0A150NCN4_GEOSE</name>
<dbReference type="GO" id="GO:0005886">
    <property type="term" value="C:plasma membrane"/>
    <property type="evidence" value="ECO:0007669"/>
    <property type="project" value="UniProtKB-SubCell"/>
</dbReference>
<evidence type="ECO:0000256" key="4">
    <source>
        <dbReference type="ARBA" id="ARBA00022448"/>
    </source>
</evidence>
<dbReference type="PANTHER" id="PTHR33989">
    <property type="match status" value="1"/>
</dbReference>
<evidence type="ECO:0000256" key="10">
    <source>
        <dbReference type="ARBA" id="ARBA00022692"/>
    </source>
</evidence>
<dbReference type="InterPro" id="IPR013012">
    <property type="entry name" value="PTS_EIIB_3"/>
</dbReference>
<feature type="transmembrane region" description="Helical" evidence="18">
    <location>
        <begin position="221"/>
        <end position="240"/>
    </location>
</feature>
<keyword evidence="7" id="KW-0762">Sugar transport</keyword>
<keyword evidence="12 18" id="KW-1133">Transmembrane helix</keyword>
<evidence type="ECO:0000256" key="18">
    <source>
        <dbReference type="SAM" id="Phobius"/>
    </source>
</evidence>
<evidence type="ECO:0000259" key="20">
    <source>
        <dbReference type="PROSITE" id="PS51105"/>
    </source>
</evidence>
<sequence>MNGLVAQIEKMKPFFEKISRNVYLRAVKDGFIASMPVVLFSSIFMLVAFVPNVFGFYWPEHIEAILLKAYNYSMGILAVLVTATTAKYLTDSFNRDLPSNNQINNISTMLASIVGFLLVSADAIEGGFSSGYMGSAGLLTAFISAFVVGNIYKVCVKNDITIKLPEQVPPNIAQTFKDLIPFALSTLFFWLFDLVFRNLTGMNFAEGVIKFFQPLFSAADGYLGLALIYGAMAFFWFIGIHGPSIVEPAVTAIYYVNIEANLKLFQAGEHASHVLAPGLQYFVATLGGTGATLIITLMFAFLAKSEQNRAIGKAATIPVLFGVNEPILFGAPLVLNPVFFVPFILAPIANVWLFKFFVDVLNMNGFIYVLPWATPGPLGLVMGTGFAGLSFVLAILLLVVDFLIYYPFFKAYDNEIYQKELETAESDEEEVTAEVDTALDEVVAAQKKDVKNVLVLCAGGGTSGLLANALKKAAAEYNVPIIAGAGAYGSHNDILKDFDLVILAPQVASNYEVIKKDTDRLGIKLVSTSGQEYIELTNNPKKAIDFVLKQFNN</sequence>
<evidence type="ECO:0000313" key="21">
    <source>
        <dbReference type="EMBL" id="KYD34471.1"/>
    </source>
</evidence>
<dbReference type="RefSeq" id="WP_061580648.1">
    <property type="nucleotide sequence ID" value="NZ_LQYY01000049.1"/>
</dbReference>
<comment type="catalytic activity">
    <reaction evidence="15">
        <text>lactose(out) + N(pros)-phospho-L-histidyl-[protein] = lactose 6-phosphate(in) + L-histidyl-[protein]</text>
        <dbReference type="Rhea" id="RHEA:42400"/>
        <dbReference type="Rhea" id="RHEA-COMP:9745"/>
        <dbReference type="Rhea" id="RHEA-COMP:9746"/>
        <dbReference type="ChEBI" id="CHEBI:17716"/>
        <dbReference type="ChEBI" id="CHEBI:29979"/>
        <dbReference type="ChEBI" id="CHEBI:64837"/>
        <dbReference type="ChEBI" id="CHEBI:79080"/>
        <dbReference type="EC" id="2.7.1.207"/>
    </reaction>
</comment>
<dbReference type="NCBIfam" id="TIGR00394">
    <property type="entry name" value="lac_pts_IIC"/>
    <property type="match status" value="1"/>
</dbReference>
<comment type="subcellular location">
    <subcellularLocation>
        <location evidence="1">Cell membrane</location>
        <topology evidence="1">Multi-pass membrane protein</topology>
    </subcellularLocation>
</comment>
<feature type="transmembrane region" description="Helical" evidence="18">
    <location>
        <begin position="339"/>
        <end position="358"/>
    </location>
</feature>
<keyword evidence="6" id="KW-0597">Phosphoprotein</keyword>
<evidence type="ECO:0000256" key="7">
    <source>
        <dbReference type="ARBA" id="ARBA00022597"/>
    </source>
</evidence>
<evidence type="ECO:0000313" key="22">
    <source>
        <dbReference type="Proteomes" id="UP000075517"/>
    </source>
</evidence>
<evidence type="ECO:0000256" key="3">
    <source>
        <dbReference type="ARBA" id="ARBA00020834"/>
    </source>
</evidence>
<dbReference type="GO" id="GO:0016301">
    <property type="term" value="F:kinase activity"/>
    <property type="evidence" value="ECO:0007669"/>
    <property type="project" value="UniProtKB-KW"/>
</dbReference>
<evidence type="ECO:0000256" key="15">
    <source>
        <dbReference type="ARBA" id="ARBA00048444"/>
    </source>
</evidence>
<evidence type="ECO:0000256" key="5">
    <source>
        <dbReference type="ARBA" id="ARBA00022475"/>
    </source>
</evidence>
<proteinExistence type="predicted"/>
<feature type="coiled-coil region" evidence="17">
    <location>
        <begin position="414"/>
        <end position="441"/>
    </location>
</feature>
<dbReference type="AlphaFoldDB" id="A0A150NCN4"/>
<dbReference type="SUPFAM" id="SSF52794">
    <property type="entry name" value="PTS system IIB component-like"/>
    <property type="match status" value="1"/>
</dbReference>
<feature type="domain" description="PTS EIIC type-3" evidence="20">
    <location>
        <begin position="7"/>
        <end position="408"/>
    </location>
</feature>
<feature type="transmembrane region" description="Helical" evidence="18">
    <location>
        <begin position="281"/>
        <end position="302"/>
    </location>
</feature>
<dbReference type="Proteomes" id="UP000075517">
    <property type="component" value="Unassembled WGS sequence"/>
</dbReference>
<feature type="transmembrane region" description="Helical" evidence="18">
    <location>
        <begin position="365"/>
        <end position="383"/>
    </location>
</feature>
<keyword evidence="13 18" id="KW-0472">Membrane</keyword>
<dbReference type="GO" id="GO:0022869">
    <property type="term" value="F:protein-N(PI)-phosphohistidine-lactose phosphotransferase system transporter activity"/>
    <property type="evidence" value="ECO:0007669"/>
    <property type="project" value="InterPro"/>
</dbReference>
<dbReference type="PROSITE" id="PS51100">
    <property type="entry name" value="PTS_EIIB_TYPE_3"/>
    <property type="match status" value="1"/>
</dbReference>
<evidence type="ECO:0000256" key="13">
    <source>
        <dbReference type="ARBA" id="ARBA00023136"/>
    </source>
</evidence>
<feature type="domain" description="PTS EIIB type-3" evidence="19">
    <location>
        <begin position="450"/>
        <end position="553"/>
    </location>
</feature>
<evidence type="ECO:0000256" key="16">
    <source>
        <dbReference type="PROSITE-ProRule" id="PRU00423"/>
    </source>
</evidence>
<dbReference type="InterPro" id="IPR004501">
    <property type="entry name" value="PTS_EIIC_3"/>
</dbReference>
<feature type="transmembrane region" description="Helical" evidence="18">
    <location>
        <begin position="389"/>
        <end position="409"/>
    </location>
</feature>
<feature type="transmembrane region" description="Helical" evidence="18">
    <location>
        <begin position="179"/>
        <end position="200"/>
    </location>
</feature>
<evidence type="ECO:0000256" key="8">
    <source>
        <dbReference type="ARBA" id="ARBA00022679"/>
    </source>
</evidence>
<keyword evidence="10 18" id="KW-0812">Transmembrane</keyword>
<evidence type="ECO:0000256" key="1">
    <source>
        <dbReference type="ARBA" id="ARBA00004651"/>
    </source>
</evidence>
<protein>
    <recommendedName>
        <fullName evidence="3">PTS system lactose-specific EIICB component</fullName>
        <ecNumber evidence="2">2.7.1.207</ecNumber>
    </recommendedName>
    <alternativeName>
        <fullName evidence="14">EIICB-Lac</fullName>
    </alternativeName>
</protein>
<dbReference type="Pfam" id="PF02302">
    <property type="entry name" value="PTS_IIB"/>
    <property type="match status" value="1"/>
</dbReference>
<dbReference type="PROSITE" id="PS51105">
    <property type="entry name" value="PTS_EIIC_TYPE_3"/>
    <property type="match status" value="1"/>
</dbReference>
<evidence type="ECO:0000256" key="2">
    <source>
        <dbReference type="ARBA" id="ARBA00012802"/>
    </source>
</evidence>
<dbReference type="PATRIC" id="fig|1422.17.peg.2688"/>
<accession>A0A150NCN4</accession>
<evidence type="ECO:0000256" key="14">
    <source>
        <dbReference type="ARBA" id="ARBA00029639"/>
    </source>
</evidence>
<feature type="transmembrane region" description="Helical" evidence="18">
    <location>
        <begin position="314"/>
        <end position="333"/>
    </location>
</feature>
<keyword evidence="9" id="KW-0598">Phosphotransferase system</keyword>
<keyword evidence="5" id="KW-1003">Cell membrane</keyword>
<gene>
    <name evidence="21" type="ORF">B4114_3072</name>
</gene>
<dbReference type="GO" id="GO:0009401">
    <property type="term" value="P:phosphoenolpyruvate-dependent sugar phosphotransferase system"/>
    <property type="evidence" value="ECO:0007669"/>
    <property type="project" value="UniProtKB-KW"/>
</dbReference>
<dbReference type="Gene3D" id="3.40.50.2300">
    <property type="match status" value="1"/>
</dbReference>
<keyword evidence="11" id="KW-0418">Kinase</keyword>
<dbReference type="InterPro" id="IPR003501">
    <property type="entry name" value="PTS_EIIB_2/3"/>
</dbReference>
<feature type="transmembrane region" description="Helical" evidence="18">
    <location>
        <begin position="31"/>
        <end position="57"/>
    </location>
</feature>
<evidence type="ECO:0000256" key="12">
    <source>
        <dbReference type="ARBA" id="ARBA00022989"/>
    </source>
</evidence>
<organism evidence="21 22">
    <name type="scientific">Geobacillus stearothermophilus</name>
    <name type="common">Bacillus stearothermophilus</name>
    <dbReference type="NCBI Taxonomy" id="1422"/>
    <lineage>
        <taxon>Bacteria</taxon>
        <taxon>Bacillati</taxon>
        <taxon>Bacillota</taxon>
        <taxon>Bacilli</taxon>
        <taxon>Bacillales</taxon>
        <taxon>Anoxybacillaceae</taxon>
        <taxon>Geobacillus</taxon>
    </lineage>
</organism>
<evidence type="ECO:0000256" key="9">
    <source>
        <dbReference type="ARBA" id="ARBA00022683"/>
    </source>
</evidence>
<dbReference type="NCBIfam" id="TIGR00853">
    <property type="entry name" value="pts-lac"/>
    <property type="match status" value="1"/>
</dbReference>
<dbReference type="InterPro" id="IPR003352">
    <property type="entry name" value="PTS_EIIC"/>
</dbReference>
<feature type="transmembrane region" description="Helical" evidence="18">
    <location>
        <begin position="69"/>
        <end position="90"/>
    </location>
</feature>